<protein>
    <submittedName>
        <fullName evidence="1">Uncharacterized protein</fullName>
    </submittedName>
</protein>
<reference evidence="1 2" key="1">
    <citation type="submission" date="2023-10" db="EMBL/GenBank/DDBJ databases">
        <title>Sorlinia euscelidii gen. nov., sp. nov., an acetic acid bacteria isolated from the gut of Euscelidius variegatus emitter.</title>
        <authorList>
            <person name="Michoud G."/>
            <person name="Marasco R."/>
            <person name="Seferji K."/>
            <person name="Gonella E."/>
            <person name="Garuglieri E."/>
            <person name="Alma A."/>
            <person name="Mapelli F."/>
            <person name="Borin S."/>
            <person name="Daffonchio D."/>
            <person name="Crotti E."/>
        </authorList>
    </citation>
    <scope>NUCLEOTIDE SEQUENCE [LARGE SCALE GENOMIC DNA]</scope>
    <source>
        <strain evidence="1 2">EV16P</strain>
    </source>
</reference>
<evidence type="ECO:0000313" key="1">
    <source>
        <dbReference type="EMBL" id="MEE8659110.1"/>
    </source>
</evidence>
<evidence type="ECO:0000313" key="2">
    <source>
        <dbReference type="Proteomes" id="UP001312908"/>
    </source>
</evidence>
<organism evidence="1 2">
    <name type="scientific">Sorlinia euscelidii</name>
    <dbReference type="NCBI Taxonomy" id="3081148"/>
    <lineage>
        <taxon>Bacteria</taxon>
        <taxon>Pseudomonadati</taxon>
        <taxon>Pseudomonadota</taxon>
        <taxon>Alphaproteobacteria</taxon>
        <taxon>Acetobacterales</taxon>
        <taxon>Acetobacteraceae</taxon>
        <taxon>Sorlinia</taxon>
    </lineage>
</organism>
<dbReference type="EMBL" id="JAWJZY010000003">
    <property type="protein sequence ID" value="MEE8659110.1"/>
    <property type="molecule type" value="Genomic_DNA"/>
</dbReference>
<accession>A0ABU7U3Q6</accession>
<dbReference type="Proteomes" id="UP001312908">
    <property type="component" value="Unassembled WGS sequence"/>
</dbReference>
<comment type="caution">
    <text evidence="1">The sequence shown here is derived from an EMBL/GenBank/DDBJ whole genome shotgun (WGS) entry which is preliminary data.</text>
</comment>
<sequence>MSSYLKLRGQAHAVMERFKRRNMGAVHLQGRYSDVILQEGRALTPGCEFAMAILHGDPMIFPRLHVLTHDDIDITQPPKP</sequence>
<name>A0ABU7U3Q6_9PROT</name>
<keyword evidence="2" id="KW-1185">Reference proteome</keyword>
<gene>
    <name evidence="1" type="ORF">DOFOFD_08800</name>
</gene>
<proteinExistence type="predicted"/>